<dbReference type="InterPro" id="IPR000772">
    <property type="entry name" value="Ricin_B_lectin"/>
</dbReference>
<comment type="caution">
    <text evidence="3">The sequence shown here is derived from an EMBL/GenBank/DDBJ whole genome shotgun (WGS) entry which is preliminary data.</text>
</comment>
<feature type="compositionally biased region" description="Low complexity" evidence="1">
    <location>
        <begin position="287"/>
        <end position="301"/>
    </location>
</feature>
<keyword evidence="4" id="KW-1185">Reference proteome</keyword>
<dbReference type="Gene3D" id="2.80.10.50">
    <property type="match status" value="1"/>
</dbReference>
<evidence type="ECO:0000313" key="4">
    <source>
        <dbReference type="Proteomes" id="UP000661858"/>
    </source>
</evidence>
<dbReference type="PROSITE" id="PS50231">
    <property type="entry name" value="RICIN_B_LECTIN"/>
    <property type="match status" value="1"/>
</dbReference>
<dbReference type="AlphaFoldDB" id="A0A937ET50"/>
<dbReference type="Pfam" id="PF00652">
    <property type="entry name" value="Ricin_B_lectin"/>
    <property type="match status" value="1"/>
</dbReference>
<dbReference type="SUPFAM" id="SSF50370">
    <property type="entry name" value="Ricin B-like lectins"/>
    <property type="match status" value="1"/>
</dbReference>
<dbReference type="EMBL" id="JAERRK010000043">
    <property type="protein sequence ID" value="MBL1087691.1"/>
    <property type="molecule type" value="Genomic_DNA"/>
</dbReference>
<feature type="region of interest" description="Disordered" evidence="1">
    <location>
        <begin position="276"/>
        <end position="303"/>
    </location>
</feature>
<organism evidence="3 4">
    <name type="scientific">Streptomyces actinomycinicus</name>
    <dbReference type="NCBI Taxonomy" id="1695166"/>
    <lineage>
        <taxon>Bacteria</taxon>
        <taxon>Bacillati</taxon>
        <taxon>Actinomycetota</taxon>
        <taxon>Actinomycetes</taxon>
        <taxon>Kitasatosporales</taxon>
        <taxon>Streptomycetaceae</taxon>
        <taxon>Streptomyces</taxon>
    </lineage>
</organism>
<accession>A0A937ET50</accession>
<dbReference type="Proteomes" id="UP000661858">
    <property type="component" value="Unassembled WGS sequence"/>
</dbReference>
<dbReference type="InterPro" id="IPR035992">
    <property type="entry name" value="Ricin_B-like_lectins"/>
</dbReference>
<gene>
    <name evidence="3" type="ORF">JK359_38170</name>
</gene>
<name>A0A937ET50_9ACTN</name>
<dbReference type="RefSeq" id="WP_201844293.1">
    <property type="nucleotide sequence ID" value="NZ_JAERRK010000043.1"/>
</dbReference>
<proteinExistence type="predicted"/>
<protein>
    <submittedName>
        <fullName evidence="3">Ricin-type beta-trefoil lectin domain protein</fullName>
    </submittedName>
</protein>
<sequence length="524" mass="55779">MELVPWADLSDAALLSMRRAPGEEAPAHPGPAPDATAELRRRHVPAMLGYARLCAVEESARALADEAFEHALSDADAASEVESPWRHRLLLGVHRTALEWAAAGHLDRLAPDFLAWLGTPHLGPDQASCAGLRPEDDVILMAFGRLPDQTRSVLWHAVVEQNTAAQAGRLLDVEPGRVPVLREDALKHYRRAYLETFEERTAKGPCGRFAPLLDLATRPDGARHSCELEEHLAQCLGCFGARGDLVGLNDHPAVTLARGLLPWGCDAPSAPWRRSGTVDAHGEAGVPRAPARTAPSPTPRTWRFPTSLGRAPRAMMLVPAGLLVAVALLVRVLSSPASHHSASDRASAVTPRPVVTSPGAGPPGSGPGGSRHTDTYAELINARSHLCLDVHGPEPVQNGAGLITAACDGSASQKWLHTANGFVRNYADPTYCVDTLGRHQENAGVGKCAFLEKGAEADGQLFELWRGGSLRPRGNPAFPYPDFVLAPSADGPGSPVRLLHFRTGEGQEWLLGATVLADSGPVRG</sequence>
<reference evidence="3" key="1">
    <citation type="submission" date="2021-01" db="EMBL/GenBank/DDBJ databases">
        <title>WGS of actinomycetes isolated from Thailand.</title>
        <authorList>
            <person name="Thawai C."/>
        </authorList>
    </citation>
    <scope>NUCLEOTIDE SEQUENCE</scope>
    <source>
        <strain evidence="3">RCU-197</strain>
    </source>
</reference>
<feature type="region of interest" description="Disordered" evidence="1">
    <location>
        <begin position="340"/>
        <end position="373"/>
    </location>
</feature>
<feature type="domain" description="Ricin B lectin" evidence="2">
    <location>
        <begin position="377"/>
        <end position="444"/>
    </location>
</feature>
<evidence type="ECO:0000313" key="3">
    <source>
        <dbReference type="EMBL" id="MBL1087691.1"/>
    </source>
</evidence>
<evidence type="ECO:0000256" key="1">
    <source>
        <dbReference type="SAM" id="MobiDB-lite"/>
    </source>
</evidence>
<evidence type="ECO:0000259" key="2">
    <source>
        <dbReference type="Pfam" id="PF00652"/>
    </source>
</evidence>